<evidence type="ECO:0000256" key="3">
    <source>
        <dbReference type="ARBA" id="ARBA00022741"/>
    </source>
</evidence>
<gene>
    <name evidence="7" type="primary">aroK</name>
    <name evidence="8" type="ORF">DFR58_12613</name>
</gene>
<keyword evidence="1 7" id="KW-0028">Amino-acid biosynthesis</keyword>
<keyword evidence="7" id="KW-0460">Magnesium</keyword>
<evidence type="ECO:0000313" key="8">
    <source>
        <dbReference type="EMBL" id="RCX11240.1"/>
    </source>
</evidence>
<dbReference type="EMBL" id="QPJT01000026">
    <property type="protein sequence ID" value="RCX11240.1"/>
    <property type="molecule type" value="Genomic_DNA"/>
</dbReference>
<dbReference type="EC" id="2.7.1.71" evidence="7"/>
<dbReference type="HAMAP" id="MF_00109">
    <property type="entry name" value="Shikimate_kinase"/>
    <property type="match status" value="1"/>
</dbReference>
<dbReference type="PANTHER" id="PTHR21087">
    <property type="entry name" value="SHIKIMATE KINASE"/>
    <property type="match status" value="1"/>
</dbReference>
<comment type="cofactor">
    <cofactor evidence="7">
        <name>Mg(2+)</name>
        <dbReference type="ChEBI" id="CHEBI:18420"/>
    </cofactor>
    <text evidence="7">Binds 1 Mg(2+) ion per subunit.</text>
</comment>
<dbReference type="Gene3D" id="3.40.50.300">
    <property type="entry name" value="P-loop containing nucleotide triphosphate hydrolases"/>
    <property type="match status" value="1"/>
</dbReference>
<evidence type="ECO:0000256" key="6">
    <source>
        <dbReference type="ARBA" id="ARBA00023141"/>
    </source>
</evidence>
<dbReference type="GO" id="GO:0005829">
    <property type="term" value="C:cytosol"/>
    <property type="evidence" value="ECO:0007669"/>
    <property type="project" value="TreeGrafter"/>
</dbReference>
<evidence type="ECO:0000313" key="9">
    <source>
        <dbReference type="Proteomes" id="UP000253034"/>
    </source>
</evidence>
<accession>A0A369APF3</accession>
<dbReference type="InterPro" id="IPR031322">
    <property type="entry name" value="Shikimate/glucono_kinase"/>
</dbReference>
<dbReference type="PANTHER" id="PTHR21087:SF16">
    <property type="entry name" value="SHIKIMATE KINASE 1, CHLOROPLASTIC"/>
    <property type="match status" value="1"/>
</dbReference>
<dbReference type="GO" id="GO:0009423">
    <property type="term" value="P:chorismate biosynthetic process"/>
    <property type="evidence" value="ECO:0007669"/>
    <property type="project" value="UniProtKB-UniRule"/>
</dbReference>
<dbReference type="UniPathway" id="UPA00053">
    <property type="reaction ID" value="UER00088"/>
</dbReference>
<evidence type="ECO:0000256" key="1">
    <source>
        <dbReference type="ARBA" id="ARBA00022605"/>
    </source>
</evidence>
<feature type="binding site" evidence="7">
    <location>
        <begin position="13"/>
        <end position="18"/>
    </location>
    <ligand>
        <name>ATP</name>
        <dbReference type="ChEBI" id="CHEBI:30616"/>
    </ligand>
</feature>
<feature type="binding site" evidence="7">
    <location>
        <position position="35"/>
    </location>
    <ligand>
        <name>substrate</name>
    </ligand>
</feature>
<evidence type="ECO:0000256" key="2">
    <source>
        <dbReference type="ARBA" id="ARBA00022679"/>
    </source>
</evidence>
<comment type="pathway">
    <text evidence="7">Metabolic intermediate biosynthesis; chorismate biosynthesis; chorismate from D-erythrose 4-phosphate and phosphoenolpyruvate: step 5/7.</text>
</comment>
<feature type="binding site" evidence="7">
    <location>
        <position position="80"/>
    </location>
    <ligand>
        <name>substrate</name>
    </ligand>
</feature>
<reference evidence="8 9" key="1">
    <citation type="submission" date="2018-07" db="EMBL/GenBank/DDBJ databases">
        <title>Genomic Encyclopedia of Type Strains, Phase IV (KMG-IV): sequencing the most valuable type-strain genomes for metagenomic binning, comparative biology and taxonomic classification.</title>
        <authorList>
            <person name="Goeker M."/>
        </authorList>
    </citation>
    <scope>NUCLEOTIDE SEQUENCE [LARGE SCALE GENOMIC DNA]</scope>
    <source>
        <strain evidence="8 9">DSM 27016</strain>
    </source>
</reference>
<keyword evidence="7" id="KW-0479">Metal-binding</keyword>
<keyword evidence="9" id="KW-1185">Reference proteome</keyword>
<comment type="caution">
    <text evidence="8">The sequence shown here is derived from an EMBL/GenBank/DDBJ whole genome shotgun (WGS) entry which is preliminary data.</text>
</comment>
<organism evidence="8 9">
    <name type="scientific">Anaerobacterium chartisolvens</name>
    <dbReference type="NCBI Taxonomy" id="1297424"/>
    <lineage>
        <taxon>Bacteria</taxon>
        <taxon>Bacillati</taxon>
        <taxon>Bacillota</taxon>
        <taxon>Clostridia</taxon>
        <taxon>Eubacteriales</taxon>
        <taxon>Oscillospiraceae</taxon>
        <taxon>Anaerobacterium</taxon>
    </lineage>
</organism>
<comment type="caution">
    <text evidence="7">Lacks conserved residue(s) required for the propagation of feature annotation.</text>
</comment>
<dbReference type="GO" id="GO:0008652">
    <property type="term" value="P:amino acid biosynthetic process"/>
    <property type="evidence" value="ECO:0007669"/>
    <property type="project" value="UniProtKB-KW"/>
</dbReference>
<comment type="function">
    <text evidence="7">Catalyzes the specific phosphorylation of the 3-hydroxyl group of shikimic acid using ATP as a cosubstrate.</text>
</comment>
<dbReference type="GO" id="GO:0000287">
    <property type="term" value="F:magnesium ion binding"/>
    <property type="evidence" value="ECO:0007669"/>
    <property type="project" value="UniProtKB-UniRule"/>
</dbReference>
<dbReference type="InterPro" id="IPR000623">
    <property type="entry name" value="Shikimate_kinase/TSH1"/>
</dbReference>
<dbReference type="Proteomes" id="UP000253034">
    <property type="component" value="Unassembled WGS sequence"/>
</dbReference>
<feature type="binding site" evidence="7">
    <location>
        <position position="17"/>
    </location>
    <ligand>
        <name>Mg(2+)</name>
        <dbReference type="ChEBI" id="CHEBI:18420"/>
    </ligand>
</feature>
<feature type="binding site" evidence="7">
    <location>
        <position position="135"/>
    </location>
    <ligand>
        <name>substrate</name>
    </ligand>
</feature>
<protein>
    <recommendedName>
        <fullName evidence="7">Shikimate kinase</fullName>
        <shortName evidence="7">SK</shortName>
        <ecNumber evidence="7">2.7.1.71</ecNumber>
    </recommendedName>
</protein>
<keyword evidence="6 7" id="KW-0057">Aromatic amino acid biosynthesis</keyword>
<dbReference type="Pfam" id="PF01202">
    <property type="entry name" value="SKI"/>
    <property type="match status" value="1"/>
</dbReference>
<dbReference type="RefSeq" id="WP_114299172.1">
    <property type="nucleotide sequence ID" value="NZ_QPJT01000026.1"/>
</dbReference>
<dbReference type="GO" id="GO:0005524">
    <property type="term" value="F:ATP binding"/>
    <property type="evidence" value="ECO:0007669"/>
    <property type="project" value="UniProtKB-UniRule"/>
</dbReference>
<keyword evidence="4 7" id="KW-0418">Kinase</keyword>
<sequence length="168" mass="18725">MEKSNVILTGMPGAGKSTLGVLLAKALKKDFIDTDLLIQKQEGMLLQDIINERGLDYFLSAEERAVKALNVREHVIATGGSVIYSTAAVEHLKRDGIFIFLNVSYDEIKRRLKNIKSRGIAMGKSQSIKSLYGERIALYKKHSDIIIDCPCGRIEDAVLKIKNKLESF</sequence>
<dbReference type="InterPro" id="IPR027417">
    <property type="entry name" value="P-loop_NTPase"/>
</dbReference>
<feature type="binding site" evidence="7">
    <location>
        <position position="118"/>
    </location>
    <ligand>
        <name>ATP</name>
        <dbReference type="ChEBI" id="CHEBI:30616"/>
    </ligand>
</feature>
<dbReference type="SUPFAM" id="SSF52540">
    <property type="entry name" value="P-loop containing nucleoside triphosphate hydrolases"/>
    <property type="match status" value="1"/>
</dbReference>
<evidence type="ECO:0000256" key="5">
    <source>
        <dbReference type="ARBA" id="ARBA00022840"/>
    </source>
</evidence>
<dbReference type="PRINTS" id="PR01100">
    <property type="entry name" value="SHIKIMTKNASE"/>
</dbReference>
<dbReference type="GO" id="GO:0009073">
    <property type="term" value="P:aromatic amino acid family biosynthetic process"/>
    <property type="evidence" value="ECO:0007669"/>
    <property type="project" value="UniProtKB-KW"/>
</dbReference>
<dbReference type="CDD" id="cd00464">
    <property type="entry name" value="SK"/>
    <property type="match status" value="1"/>
</dbReference>
<proteinExistence type="inferred from homology"/>
<comment type="catalytic activity">
    <reaction evidence="7">
        <text>shikimate + ATP = 3-phosphoshikimate + ADP + H(+)</text>
        <dbReference type="Rhea" id="RHEA:13121"/>
        <dbReference type="ChEBI" id="CHEBI:15378"/>
        <dbReference type="ChEBI" id="CHEBI:30616"/>
        <dbReference type="ChEBI" id="CHEBI:36208"/>
        <dbReference type="ChEBI" id="CHEBI:145989"/>
        <dbReference type="ChEBI" id="CHEBI:456216"/>
        <dbReference type="EC" id="2.7.1.71"/>
    </reaction>
</comment>
<comment type="subunit">
    <text evidence="7">Monomer.</text>
</comment>
<name>A0A369APF3_9FIRM</name>
<keyword evidence="3 7" id="KW-0547">Nucleotide-binding</keyword>
<keyword evidence="2 7" id="KW-0808">Transferase</keyword>
<keyword evidence="7" id="KW-0963">Cytoplasm</keyword>
<evidence type="ECO:0000256" key="7">
    <source>
        <dbReference type="HAMAP-Rule" id="MF_00109"/>
    </source>
</evidence>
<keyword evidence="5 7" id="KW-0067">ATP-binding</keyword>
<dbReference type="GO" id="GO:0004765">
    <property type="term" value="F:shikimate kinase activity"/>
    <property type="evidence" value="ECO:0007669"/>
    <property type="project" value="UniProtKB-UniRule"/>
</dbReference>
<comment type="subcellular location">
    <subcellularLocation>
        <location evidence="7">Cytoplasm</location>
    </subcellularLocation>
</comment>
<dbReference type="OrthoDB" id="9800332at2"/>
<evidence type="ECO:0000256" key="4">
    <source>
        <dbReference type="ARBA" id="ARBA00022777"/>
    </source>
</evidence>
<comment type="similarity">
    <text evidence="7">Belongs to the shikimate kinase family.</text>
</comment>
<dbReference type="AlphaFoldDB" id="A0A369APF3"/>